<protein>
    <submittedName>
        <fullName evidence="1">Uncharacterized protein</fullName>
    </submittedName>
</protein>
<organism evidence="1 2">
    <name type="scientific">Modicella reniformis</name>
    <dbReference type="NCBI Taxonomy" id="1440133"/>
    <lineage>
        <taxon>Eukaryota</taxon>
        <taxon>Fungi</taxon>
        <taxon>Fungi incertae sedis</taxon>
        <taxon>Mucoromycota</taxon>
        <taxon>Mortierellomycotina</taxon>
        <taxon>Mortierellomycetes</taxon>
        <taxon>Mortierellales</taxon>
        <taxon>Mortierellaceae</taxon>
        <taxon>Modicella</taxon>
    </lineage>
</organism>
<gene>
    <name evidence="1" type="ORF">BGZ65_001279</name>
</gene>
<dbReference type="AlphaFoldDB" id="A0A9P6M3C1"/>
<accession>A0A9P6M3C1</accession>
<comment type="caution">
    <text evidence="1">The sequence shown here is derived from an EMBL/GenBank/DDBJ whole genome shotgun (WGS) entry which is preliminary data.</text>
</comment>
<name>A0A9P6M3C1_9FUNG</name>
<sequence length="95" mass="10444">MASWDQIRTEVRSFRASVQPAVTTLREFVFDSARDRIYFLANDLSRSSKSPMLFRVDLPQPYSAVSTSDSCAALYGEDPGAGVSVNEEGAEAEAF</sequence>
<reference evidence="1" key="1">
    <citation type="journal article" date="2020" name="Fungal Divers.">
        <title>Resolving the Mortierellaceae phylogeny through synthesis of multi-gene phylogenetics and phylogenomics.</title>
        <authorList>
            <person name="Vandepol N."/>
            <person name="Liber J."/>
            <person name="Desiro A."/>
            <person name="Na H."/>
            <person name="Kennedy M."/>
            <person name="Barry K."/>
            <person name="Grigoriev I.V."/>
            <person name="Miller A.N."/>
            <person name="O'Donnell K."/>
            <person name="Stajich J.E."/>
            <person name="Bonito G."/>
        </authorList>
    </citation>
    <scope>NUCLEOTIDE SEQUENCE</scope>
    <source>
        <strain evidence="1">MES-2147</strain>
    </source>
</reference>
<proteinExistence type="predicted"/>
<evidence type="ECO:0000313" key="1">
    <source>
        <dbReference type="EMBL" id="KAF9964065.1"/>
    </source>
</evidence>
<evidence type="ECO:0000313" key="2">
    <source>
        <dbReference type="Proteomes" id="UP000749646"/>
    </source>
</evidence>
<dbReference type="Proteomes" id="UP000749646">
    <property type="component" value="Unassembled WGS sequence"/>
</dbReference>
<feature type="non-terminal residue" evidence="1">
    <location>
        <position position="95"/>
    </location>
</feature>
<dbReference type="OrthoDB" id="2442477at2759"/>
<keyword evidence="2" id="KW-1185">Reference proteome</keyword>
<dbReference type="EMBL" id="JAAAHW010006233">
    <property type="protein sequence ID" value="KAF9964065.1"/>
    <property type="molecule type" value="Genomic_DNA"/>
</dbReference>